<dbReference type="EMBL" id="CP026538">
    <property type="protein sequence ID" value="QAZ67960.1"/>
    <property type="molecule type" value="Genomic_DNA"/>
</dbReference>
<reference evidence="3 4" key="1">
    <citation type="submission" date="2018-02" db="EMBL/GenBank/DDBJ databases">
        <title>Genome sequence of Desulfovibrio carbinolicus DSM 3852.</title>
        <authorList>
            <person name="Wilbanks E."/>
            <person name="Skennerton C.T."/>
            <person name="Orphan V.J."/>
        </authorList>
    </citation>
    <scope>NUCLEOTIDE SEQUENCE [LARGE SCALE GENOMIC DNA]</scope>
    <source>
        <strain evidence="3 4">DSM 3852</strain>
    </source>
</reference>
<keyword evidence="4" id="KW-1185">Reference proteome</keyword>
<evidence type="ECO:0000313" key="4">
    <source>
        <dbReference type="Proteomes" id="UP000293296"/>
    </source>
</evidence>
<dbReference type="KEGG" id="dcb:C3Y92_12300"/>
<dbReference type="InterPro" id="IPR036514">
    <property type="entry name" value="SGNH_hydro_sf"/>
</dbReference>
<name>A0A4P6HPF1_9BACT</name>
<dbReference type="InterPro" id="IPR007407">
    <property type="entry name" value="DUF459"/>
</dbReference>
<proteinExistence type="predicted"/>
<protein>
    <submittedName>
        <fullName evidence="3">DUF459 domain-containing protein</fullName>
    </submittedName>
</protein>
<dbReference type="Gene3D" id="3.40.50.1110">
    <property type="entry name" value="SGNH hydrolase"/>
    <property type="match status" value="1"/>
</dbReference>
<keyword evidence="2" id="KW-0732">Signal</keyword>
<gene>
    <name evidence="3" type="ORF">C3Y92_12300</name>
</gene>
<dbReference type="Proteomes" id="UP000293296">
    <property type="component" value="Chromosome"/>
</dbReference>
<dbReference type="GO" id="GO:0016788">
    <property type="term" value="F:hydrolase activity, acting on ester bonds"/>
    <property type="evidence" value="ECO:0007669"/>
    <property type="project" value="UniProtKB-ARBA"/>
</dbReference>
<dbReference type="RefSeq" id="WP_129353011.1">
    <property type="nucleotide sequence ID" value="NZ_CP026538.1"/>
</dbReference>
<dbReference type="OrthoDB" id="445620at2"/>
<sequence>MRPFARFAAPLLAAALMLPGCAKRPPAPAPTGEETVTSAEAEVKPEPVDTLPTAVPPAVPPAPKAAVAVEPAVPEQATKQALEPKPAVNAAIKPPRSEPAAPASESGQAPRSAEAQAAEPKAKKADGPVVAVVGDSLAVGVGMTMEQRLAKTGGPGCLAMGKVSTGLISKKYDWEKALAETLARQPVSAVVVVLGGNDANNAIAGKGAGTPEWHEAYTAKVERFLAIAAKAGVQVMWVGLPAMKDPAYGQRVAAVNAAARAGCAKTTGCRYLEPGDVFTDASGNYVQAKDIGGKTVTLRAGDGVHMTMTGYDLLCRRVLDVLGPTASPAKP</sequence>
<evidence type="ECO:0000256" key="1">
    <source>
        <dbReference type="SAM" id="MobiDB-lite"/>
    </source>
</evidence>
<feature type="compositionally biased region" description="Low complexity" evidence="1">
    <location>
        <begin position="64"/>
        <end position="74"/>
    </location>
</feature>
<dbReference type="SUPFAM" id="SSF52266">
    <property type="entry name" value="SGNH hydrolase"/>
    <property type="match status" value="1"/>
</dbReference>
<feature type="compositionally biased region" description="Pro residues" evidence="1">
    <location>
        <begin position="54"/>
        <end position="63"/>
    </location>
</feature>
<feature type="signal peptide" evidence="2">
    <location>
        <begin position="1"/>
        <end position="22"/>
    </location>
</feature>
<organism evidence="3 4">
    <name type="scientific">Solidesulfovibrio carbinolicus</name>
    <dbReference type="NCBI Taxonomy" id="296842"/>
    <lineage>
        <taxon>Bacteria</taxon>
        <taxon>Pseudomonadati</taxon>
        <taxon>Thermodesulfobacteriota</taxon>
        <taxon>Desulfovibrionia</taxon>
        <taxon>Desulfovibrionales</taxon>
        <taxon>Desulfovibrionaceae</taxon>
        <taxon>Solidesulfovibrio</taxon>
    </lineage>
</organism>
<evidence type="ECO:0000256" key="2">
    <source>
        <dbReference type="SAM" id="SignalP"/>
    </source>
</evidence>
<dbReference type="Pfam" id="PF04311">
    <property type="entry name" value="DUF459"/>
    <property type="match status" value="1"/>
</dbReference>
<accession>A0A4P6HPF1</accession>
<feature type="region of interest" description="Disordered" evidence="1">
    <location>
        <begin position="21"/>
        <end position="126"/>
    </location>
</feature>
<feature type="chain" id="PRO_5020364160" evidence="2">
    <location>
        <begin position="23"/>
        <end position="331"/>
    </location>
</feature>
<dbReference type="AlphaFoldDB" id="A0A4P6HPF1"/>
<evidence type="ECO:0000313" key="3">
    <source>
        <dbReference type="EMBL" id="QAZ67960.1"/>
    </source>
</evidence>